<feature type="transmembrane region" description="Helical" evidence="1">
    <location>
        <begin position="142"/>
        <end position="161"/>
    </location>
</feature>
<keyword evidence="3" id="KW-1185">Reference proteome</keyword>
<dbReference type="InterPro" id="IPR009571">
    <property type="entry name" value="SUR7/Rim9-like_fungi"/>
</dbReference>
<dbReference type="eggNOG" id="ENOG502S0K3">
    <property type="taxonomic scope" value="Eukaryota"/>
</dbReference>
<dbReference type="OrthoDB" id="2354757at2759"/>
<proteinExistence type="predicted"/>
<accession>E3QBW6</accession>
<dbReference type="HOGENOM" id="CLU_076420_0_0_1"/>
<feature type="transmembrane region" description="Helical" evidence="1">
    <location>
        <begin position="112"/>
        <end position="135"/>
    </location>
</feature>
<dbReference type="PANTHER" id="PTHR28013:SF7">
    <property type="entry name" value="PALI-DOMAIN-CONTAINING PROTEIN"/>
    <property type="match status" value="1"/>
</dbReference>
<evidence type="ECO:0000313" key="3">
    <source>
        <dbReference type="Proteomes" id="UP000008782"/>
    </source>
</evidence>
<dbReference type="VEuPathDB" id="FungiDB:GLRG_03345"/>
<protein>
    <submittedName>
        <fullName evidence="2">pH-response regulator</fullName>
    </submittedName>
</protein>
<dbReference type="GO" id="GO:0035838">
    <property type="term" value="C:growing cell tip"/>
    <property type="evidence" value="ECO:0007669"/>
    <property type="project" value="TreeGrafter"/>
</dbReference>
<sequence>MAVTGFIHHFGSFLLLAATILLVVTSISAPVVHHISLLTVKLGQSSAGQEITFGTFGWCVIDGSADGSDQCSRSSIGYSPADIIGEADATQLSAWSSDAAEALTRVMILHPIAAGVSFIAFVLSVGAGMFGSLFAALVSGTAFLITIVALICDWVMLATIRRKVNGGDNGNDDGSYAHYDVALWTLLAAAICLLIGTVIVFFTCCSGRLHKRRQQQSKVDNFSPPATHTTYRRRRWWQRSRY</sequence>
<name>E3QBW6_COLGM</name>
<gene>
    <name evidence="2" type="ORF">GLRG_03345</name>
</gene>
<dbReference type="EMBL" id="GG697340">
    <property type="protein sequence ID" value="EFQ28201.1"/>
    <property type="molecule type" value="Genomic_DNA"/>
</dbReference>
<evidence type="ECO:0000256" key="1">
    <source>
        <dbReference type="SAM" id="Phobius"/>
    </source>
</evidence>
<dbReference type="RefSeq" id="XP_008092221.1">
    <property type="nucleotide sequence ID" value="XM_008094030.1"/>
</dbReference>
<feature type="transmembrane region" description="Helical" evidence="1">
    <location>
        <begin position="181"/>
        <end position="205"/>
    </location>
</feature>
<dbReference type="STRING" id="645133.E3QBW6"/>
<dbReference type="GO" id="GO:0032153">
    <property type="term" value="C:cell division site"/>
    <property type="evidence" value="ECO:0007669"/>
    <property type="project" value="TreeGrafter"/>
</dbReference>
<dbReference type="Proteomes" id="UP000008782">
    <property type="component" value="Unassembled WGS sequence"/>
</dbReference>
<keyword evidence="1" id="KW-0812">Transmembrane</keyword>
<dbReference type="GeneID" id="24408710"/>
<evidence type="ECO:0000313" key="2">
    <source>
        <dbReference type="EMBL" id="EFQ28201.1"/>
    </source>
</evidence>
<dbReference type="Pfam" id="PF06687">
    <property type="entry name" value="SUR7"/>
    <property type="match status" value="1"/>
</dbReference>
<organism evidence="3">
    <name type="scientific">Colletotrichum graminicola (strain M1.001 / M2 / FGSC 10212)</name>
    <name type="common">Maize anthracnose fungus</name>
    <name type="synonym">Glomerella graminicola</name>
    <dbReference type="NCBI Taxonomy" id="645133"/>
    <lineage>
        <taxon>Eukaryota</taxon>
        <taxon>Fungi</taxon>
        <taxon>Dikarya</taxon>
        <taxon>Ascomycota</taxon>
        <taxon>Pezizomycotina</taxon>
        <taxon>Sordariomycetes</taxon>
        <taxon>Hypocreomycetidae</taxon>
        <taxon>Glomerellales</taxon>
        <taxon>Glomerellaceae</taxon>
        <taxon>Colletotrichum</taxon>
        <taxon>Colletotrichum graminicola species complex</taxon>
    </lineage>
</organism>
<dbReference type="AlphaFoldDB" id="E3QBW6"/>
<dbReference type="GO" id="GO:0005886">
    <property type="term" value="C:plasma membrane"/>
    <property type="evidence" value="ECO:0007669"/>
    <property type="project" value="InterPro"/>
</dbReference>
<dbReference type="PANTHER" id="PTHR28013">
    <property type="entry name" value="PROTEIN DCV1-RELATED"/>
    <property type="match status" value="1"/>
</dbReference>
<keyword evidence="1" id="KW-0472">Membrane</keyword>
<dbReference type="InterPro" id="IPR051380">
    <property type="entry name" value="pH-response_reg_palI/RIM9"/>
</dbReference>
<reference evidence="3" key="1">
    <citation type="journal article" date="2012" name="Nat. Genet.">
        <title>Lifestyle transitions in plant pathogenic Colletotrichum fungi deciphered by genome and transcriptome analyses.</title>
        <authorList>
            <person name="O'Connell R.J."/>
            <person name="Thon M.R."/>
            <person name="Hacquard S."/>
            <person name="Amyotte S.G."/>
            <person name="Kleemann J."/>
            <person name="Torres M.F."/>
            <person name="Damm U."/>
            <person name="Buiate E.A."/>
            <person name="Epstein L."/>
            <person name="Alkan N."/>
            <person name="Altmueller J."/>
            <person name="Alvarado-Balderrama L."/>
            <person name="Bauser C.A."/>
            <person name="Becker C."/>
            <person name="Birren B.W."/>
            <person name="Chen Z."/>
            <person name="Choi J."/>
            <person name="Crouch J.A."/>
            <person name="Duvick J.P."/>
            <person name="Farman M.A."/>
            <person name="Gan P."/>
            <person name="Heiman D."/>
            <person name="Henrissat B."/>
            <person name="Howard R.J."/>
            <person name="Kabbage M."/>
            <person name="Koch C."/>
            <person name="Kracher B."/>
            <person name="Kubo Y."/>
            <person name="Law A.D."/>
            <person name="Lebrun M.-H."/>
            <person name="Lee Y.-H."/>
            <person name="Miyara I."/>
            <person name="Moore N."/>
            <person name="Neumann U."/>
            <person name="Nordstroem K."/>
            <person name="Panaccione D.G."/>
            <person name="Panstruga R."/>
            <person name="Place M."/>
            <person name="Proctor R.H."/>
            <person name="Prusky D."/>
            <person name="Rech G."/>
            <person name="Reinhardt R."/>
            <person name="Rollins J.A."/>
            <person name="Rounsley S."/>
            <person name="Schardl C.L."/>
            <person name="Schwartz D.C."/>
            <person name="Shenoy N."/>
            <person name="Shirasu K."/>
            <person name="Sikhakolli U.R."/>
            <person name="Stueber K."/>
            <person name="Sukno S.A."/>
            <person name="Sweigard J.A."/>
            <person name="Takano Y."/>
            <person name="Takahara H."/>
            <person name="Trail F."/>
            <person name="van der Does H.C."/>
            <person name="Voll L.M."/>
            <person name="Will I."/>
            <person name="Young S."/>
            <person name="Zeng Q."/>
            <person name="Zhang J."/>
            <person name="Zhou S."/>
            <person name="Dickman M.B."/>
            <person name="Schulze-Lefert P."/>
            <person name="Ver Loren van Themaat E."/>
            <person name="Ma L.-J."/>
            <person name="Vaillancourt L.J."/>
        </authorList>
    </citation>
    <scope>NUCLEOTIDE SEQUENCE [LARGE SCALE GENOMIC DNA]</scope>
    <source>
        <strain evidence="3">M1.001 / M2 / FGSC 10212</strain>
    </source>
</reference>
<keyword evidence="1" id="KW-1133">Transmembrane helix</keyword>